<dbReference type="AlphaFoldDB" id="A0A166A728"/>
<dbReference type="Proteomes" id="UP000076798">
    <property type="component" value="Unassembled WGS sequence"/>
</dbReference>
<gene>
    <name evidence="1" type="ORF">SISSUDRAFT_1064808</name>
</gene>
<reference evidence="1 2" key="1">
    <citation type="journal article" date="2016" name="Mol. Biol. Evol.">
        <title>Comparative Genomics of Early-Diverging Mushroom-Forming Fungi Provides Insights into the Origins of Lignocellulose Decay Capabilities.</title>
        <authorList>
            <person name="Nagy L.G."/>
            <person name="Riley R."/>
            <person name="Tritt A."/>
            <person name="Adam C."/>
            <person name="Daum C."/>
            <person name="Floudas D."/>
            <person name="Sun H."/>
            <person name="Yadav J.S."/>
            <person name="Pangilinan J."/>
            <person name="Larsson K.H."/>
            <person name="Matsuura K."/>
            <person name="Barry K."/>
            <person name="Labutti K."/>
            <person name="Kuo R."/>
            <person name="Ohm R.A."/>
            <person name="Bhattacharya S.S."/>
            <person name="Shirouzu T."/>
            <person name="Yoshinaga Y."/>
            <person name="Martin F.M."/>
            <person name="Grigoriev I.V."/>
            <person name="Hibbett D.S."/>
        </authorList>
    </citation>
    <scope>NUCLEOTIDE SEQUENCE [LARGE SCALE GENOMIC DNA]</scope>
    <source>
        <strain evidence="1 2">HHB10207 ss-3</strain>
    </source>
</reference>
<organism evidence="1 2">
    <name type="scientific">Sistotremastrum suecicum HHB10207 ss-3</name>
    <dbReference type="NCBI Taxonomy" id="1314776"/>
    <lineage>
        <taxon>Eukaryota</taxon>
        <taxon>Fungi</taxon>
        <taxon>Dikarya</taxon>
        <taxon>Basidiomycota</taxon>
        <taxon>Agaricomycotina</taxon>
        <taxon>Agaricomycetes</taxon>
        <taxon>Sistotremastrales</taxon>
        <taxon>Sistotremastraceae</taxon>
        <taxon>Sistotremastrum</taxon>
    </lineage>
</organism>
<accession>A0A166A728</accession>
<sequence length="286" mass="32603">MHDIYKILSNSPLLESCILEIYLDSHSSTEPLDDTPQNPLRLPHIRTLKIGVFPQSHIDWLYDYIFPEILTESAISIPSPIGEVTPFSIPSRLHEYCGRAKSLKISGPDLVYYLQDHFEHSIAMNYGQWASPDVYPDFVSVIPLFTTVRQLFIGQYWPLHHTALLLALGSLDQLIDLRVHGCQTKLVNILPDLCQGDPPICPKLESLTLRDDQDWAWQMTVNDPAYISAMQDAPDNLEGCLKVRAEHNMILQKLVLSAGDWWSGELDKWKQLVGTVYVTEYGEDTW</sequence>
<name>A0A166A728_9AGAM</name>
<evidence type="ECO:0000313" key="1">
    <source>
        <dbReference type="EMBL" id="KZT35027.1"/>
    </source>
</evidence>
<evidence type="ECO:0008006" key="3">
    <source>
        <dbReference type="Google" id="ProtNLM"/>
    </source>
</evidence>
<dbReference type="EMBL" id="KV428155">
    <property type="protein sequence ID" value="KZT35027.1"/>
    <property type="molecule type" value="Genomic_DNA"/>
</dbReference>
<evidence type="ECO:0000313" key="2">
    <source>
        <dbReference type="Proteomes" id="UP000076798"/>
    </source>
</evidence>
<protein>
    <recommendedName>
        <fullName evidence="3">F-box domain-containing protein</fullName>
    </recommendedName>
</protein>
<proteinExistence type="predicted"/>
<keyword evidence="2" id="KW-1185">Reference proteome</keyword>